<evidence type="ECO:0000313" key="2">
    <source>
        <dbReference type="Proteomes" id="UP001157502"/>
    </source>
</evidence>
<gene>
    <name evidence="1" type="ORF">DPEC_G00029230</name>
</gene>
<dbReference type="EMBL" id="CM055729">
    <property type="protein sequence ID" value="KAJ8015734.1"/>
    <property type="molecule type" value="Genomic_DNA"/>
</dbReference>
<name>A0ACC2HI83_DALPE</name>
<proteinExistence type="predicted"/>
<sequence>MMSRFHILVLFIVPFIRGQLGHNEGFGSREESRYSGIVSKEEADYTAQRDYRNPRWCHYLKLANGEVTCHSPLGGNFRSTLGTRCEMTCDRGYKLQGRRSVQCMPSRSWSGTGYCRKVRCGVLQLIWRGTYHCTQGFTVDSRCDYVCEPGYRMEGYQSRTCLDGGSWSGAQPICADHEPPKIKCPLSRVKIADPGKLTARVSWDLPVATDSADKTVEVTLIGQGPDTNFEEGVNVIRYTAHDQARNRAACKFLIRVEVRRCPVLTPPLHGYINCDSDGNNHGAVCEYHCDEGYERVGTTTRVCQSDRSWTEAPAECVTMDFKSDVNTASALLEQFYGKRRVLIVSAPDTADPDYKLQNLMVQATDCGLDLRQVMVLELLGSSPEEVGRIRGRHLNTEVIKGLRLAFQISRTSFSMLLVDKDGLDHERFIVPTSSDELFSYIDNNLLDEVERGRLDLHVNYCDYETGAPSGGLGVSDALIKW</sequence>
<comment type="caution">
    <text evidence="1">The sequence shown here is derived from an EMBL/GenBank/DDBJ whole genome shotgun (WGS) entry which is preliminary data.</text>
</comment>
<reference evidence="1" key="1">
    <citation type="submission" date="2021-05" db="EMBL/GenBank/DDBJ databases">
        <authorList>
            <person name="Pan Q."/>
            <person name="Jouanno E."/>
            <person name="Zahm M."/>
            <person name="Klopp C."/>
            <person name="Cabau C."/>
            <person name="Louis A."/>
            <person name="Berthelot C."/>
            <person name="Parey E."/>
            <person name="Roest Crollius H."/>
            <person name="Montfort J."/>
            <person name="Robinson-Rechavi M."/>
            <person name="Bouchez O."/>
            <person name="Lampietro C."/>
            <person name="Lopez Roques C."/>
            <person name="Donnadieu C."/>
            <person name="Postlethwait J."/>
            <person name="Bobe J."/>
            <person name="Dillon D."/>
            <person name="Chandos A."/>
            <person name="von Hippel F."/>
            <person name="Guiguen Y."/>
        </authorList>
    </citation>
    <scope>NUCLEOTIDE SEQUENCE</scope>
    <source>
        <strain evidence="1">YG-Jan2019</strain>
    </source>
</reference>
<keyword evidence="2" id="KW-1185">Reference proteome</keyword>
<evidence type="ECO:0000313" key="1">
    <source>
        <dbReference type="EMBL" id="KAJ8015734.1"/>
    </source>
</evidence>
<protein>
    <submittedName>
        <fullName evidence="1">Uncharacterized protein</fullName>
    </submittedName>
</protein>
<organism evidence="1 2">
    <name type="scientific">Dallia pectoralis</name>
    <name type="common">Alaska blackfish</name>
    <dbReference type="NCBI Taxonomy" id="75939"/>
    <lineage>
        <taxon>Eukaryota</taxon>
        <taxon>Metazoa</taxon>
        <taxon>Chordata</taxon>
        <taxon>Craniata</taxon>
        <taxon>Vertebrata</taxon>
        <taxon>Euteleostomi</taxon>
        <taxon>Actinopterygii</taxon>
        <taxon>Neopterygii</taxon>
        <taxon>Teleostei</taxon>
        <taxon>Protacanthopterygii</taxon>
        <taxon>Esociformes</taxon>
        <taxon>Umbridae</taxon>
        <taxon>Dallia</taxon>
    </lineage>
</organism>
<dbReference type="Proteomes" id="UP001157502">
    <property type="component" value="Chromosome 2"/>
</dbReference>
<accession>A0ACC2HI83</accession>